<sequence>MNGLIESRNISFRLLCRGSELPTIIVDSVYLCVAISAMALNGLVLTGLAHLSYSSSSKRFLGIRRSCNRGHPHFRLKNLQHTRSVKIIRFHASDGEDSNPFAPNGTSFKTPGPECRQVSNIHRSPSCPDRMFYPREPQMRFTTKGSNYWLNQLNVGRKRSVKQCPQPKARLTTALHLVYSLIIADLLNAIMTLMNLLLNFWRPYYAFLTTPNDVSQFEAAEPCTRLVLSAILYTSYNASLCSIAGLMLDLNLGVVRPMHYRVPPKSTLLTYICGNWAFALFLGCQQLILPALPKRDKNAPIYRRFLLPTEPCDILPYPNQPHFCLIRGIANTFRSGFISGAFLFICIVMMNTLCILSLQKVRKASLTRTRTMRAMDTHRSVSLPTINRVDGIASSLHGLKIAHLTAPRVSPRCTGRKLLRSAFTLLSLTVLFTIFFLPSLALDAYFALTDRAPKFPPWIFDLVTHMPVFVALLNPMVYSLRLTDIHVGLHNFKKRLLTRSEKGFLLKQLRLHHEQILISTKLTAHLRIRLPARDTDVSPCNH</sequence>
<keyword evidence="9" id="KW-0807">Transducer</keyword>
<dbReference type="Gene3D" id="1.20.1070.10">
    <property type="entry name" value="Rhodopsin 7-helix transmembrane proteins"/>
    <property type="match status" value="1"/>
</dbReference>
<feature type="transmembrane region" description="Helical" evidence="10">
    <location>
        <begin position="418"/>
        <end position="438"/>
    </location>
</feature>
<keyword evidence="6 10" id="KW-0472">Membrane</keyword>
<evidence type="ECO:0000256" key="8">
    <source>
        <dbReference type="ARBA" id="ARBA00023180"/>
    </source>
</evidence>
<dbReference type="GO" id="GO:0005886">
    <property type="term" value="C:plasma membrane"/>
    <property type="evidence" value="ECO:0007669"/>
    <property type="project" value="UniProtKB-SubCell"/>
</dbReference>
<keyword evidence="4 10" id="KW-1133">Transmembrane helix</keyword>
<evidence type="ECO:0000313" key="14">
    <source>
        <dbReference type="WBParaSite" id="TASK_0000524501-mRNA-1"/>
    </source>
</evidence>
<feature type="transmembrane region" description="Helical" evidence="10">
    <location>
        <begin position="226"/>
        <end position="248"/>
    </location>
</feature>
<keyword evidence="2" id="KW-1003">Cell membrane</keyword>
<evidence type="ECO:0000313" key="13">
    <source>
        <dbReference type="Proteomes" id="UP000282613"/>
    </source>
</evidence>
<dbReference type="SUPFAM" id="SSF81321">
    <property type="entry name" value="Family A G protein-coupled receptor-like"/>
    <property type="match status" value="1"/>
</dbReference>
<evidence type="ECO:0000256" key="6">
    <source>
        <dbReference type="ARBA" id="ARBA00023136"/>
    </source>
</evidence>
<feature type="transmembrane region" description="Helical" evidence="10">
    <location>
        <begin position="337"/>
        <end position="358"/>
    </location>
</feature>
<keyword evidence="8" id="KW-0325">Glycoprotein</keyword>
<keyword evidence="13" id="KW-1185">Reference proteome</keyword>
<comment type="subcellular location">
    <subcellularLocation>
        <location evidence="1">Cell membrane</location>
        <topology evidence="1">Multi-pass membrane protein</topology>
    </subcellularLocation>
</comment>
<dbReference type="EMBL" id="UYRS01018402">
    <property type="protein sequence ID" value="VDK34753.1"/>
    <property type="molecule type" value="Genomic_DNA"/>
</dbReference>
<dbReference type="PANTHER" id="PTHR24246">
    <property type="entry name" value="OLFACTORY RECEPTOR AND ADENOSINE RECEPTOR"/>
    <property type="match status" value="1"/>
</dbReference>
<evidence type="ECO:0000256" key="5">
    <source>
        <dbReference type="ARBA" id="ARBA00023040"/>
    </source>
</evidence>
<dbReference type="AlphaFoldDB" id="A0A0R3W570"/>
<reference evidence="12 13" key="2">
    <citation type="submission" date="2018-11" db="EMBL/GenBank/DDBJ databases">
        <authorList>
            <consortium name="Pathogen Informatics"/>
        </authorList>
    </citation>
    <scope>NUCLEOTIDE SEQUENCE [LARGE SCALE GENOMIC DNA]</scope>
</reference>
<evidence type="ECO:0000256" key="1">
    <source>
        <dbReference type="ARBA" id="ARBA00004651"/>
    </source>
</evidence>
<dbReference type="GO" id="GO:0004930">
    <property type="term" value="F:G protein-coupled receptor activity"/>
    <property type="evidence" value="ECO:0007669"/>
    <property type="project" value="UniProtKB-KW"/>
</dbReference>
<protein>
    <submittedName>
        <fullName evidence="14">G_PROTEIN_RECEP_F1_2 domain-containing protein</fullName>
    </submittedName>
</protein>
<reference evidence="14" key="1">
    <citation type="submission" date="2017-02" db="UniProtKB">
        <authorList>
            <consortium name="WormBaseParasite"/>
        </authorList>
    </citation>
    <scope>IDENTIFICATION</scope>
</reference>
<name>A0A0R3W570_TAEAS</name>
<evidence type="ECO:0000256" key="3">
    <source>
        <dbReference type="ARBA" id="ARBA00022692"/>
    </source>
</evidence>
<gene>
    <name evidence="12" type="ORF">TASK_LOCUS5246</name>
</gene>
<evidence type="ECO:0000256" key="4">
    <source>
        <dbReference type="ARBA" id="ARBA00022989"/>
    </source>
</evidence>
<evidence type="ECO:0000259" key="11">
    <source>
        <dbReference type="PROSITE" id="PS50262"/>
    </source>
</evidence>
<dbReference type="WBParaSite" id="TASK_0000524501-mRNA-1">
    <property type="protein sequence ID" value="TASK_0000524501-mRNA-1"/>
    <property type="gene ID" value="TASK_0000524501"/>
</dbReference>
<dbReference type="PROSITE" id="PS50262">
    <property type="entry name" value="G_PROTEIN_RECEP_F1_2"/>
    <property type="match status" value="1"/>
</dbReference>
<dbReference type="OrthoDB" id="6235129at2759"/>
<keyword evidence="5" id="KW-0297">G-protein coupled receptor</keyword>
<evidence type="ECO:0000256" key="9">
    <source>
        <dbReference type="ARBA" id="ARBA00023224"/>
    </source>
</evidence>
<dbReference type="InterPro" id="IPR017452">
    <property type="entry name" value="GPCR_Rhodpsn_7TM"/>
</dbReference>
<feature type="transmembrane region" description="Helical" evidence="10">
    <location>
        <begin position="177"/>
        <end position="198"/>
    </location>
</feature>
<evidence type="ECO:0000256" key="2">
    <source>
        <dbReference type="ARBA" id="ARBA00022475"/>
    </source>
</evidence>
<feature type="transmembrane region" description="Helical" evidence="10">
    <location>
        <begin position="458"/>
        <end position="480"/>
    </location>
</feature>
<feature type="domain" description="G-protein coupled receptors family 1 profile" evidence="11">
    <location>
        <begin position="145"/>
        <end position="478"/>
    </location>
</feature>
<evidence type="ECO:0000256" key="7">
    <source>
        <dbReference type="ARBA" id="ARBA00023170"/>
    </source>
</evidence>
<feature type="transmembrane region" description="Helical" evidence="10">
    <location>
        <begin position="28"/>
        <end position="51"/>
    </location>
</feature>
<keyword evidence="3 10" id="KW-0812">Transmembrane</keyword>
<accession>A0A0R3W570</accession>
<dbReference type="CDD" id="cd00637">
    <property type="entry name" value="7tm_classA_rhodopsin-like"/>
    <property type="match status" value="1"/>
</dbReference>
<dbReference type="Proteomes" id="UP000282613">
    <property type="component" value="Unassembled WGS sequence"/>
</dbReference>
<evidence type="ECO:0000256" key="10">
    <source>
        <dbReference type="SAM" id="Phobius"/>
    </source>
</evidence>
<evidence type="ECO:0000313" key="12">
    <source>
        <dbReference type="EMBL" id="VDK34753.1"/>
    </source>
</evidence>
<dbReference type="PANTHER" id="PTHR24246:SF27">
    <property type="entry name" value="ADENOSINE RECEPTOR, ISOFORM A"/>
    <property type="match status" value="1"/>
</dbReference>
<proteinExistence type="predicted"/>
<organism evidence="14">
    <name type="scientific">Taenia asiatica</name>
    <name type="common">Asian tapeworm</name>
    <dbReference type="NCBI Taxonomy" id="60517"/>
    <lineage>
        <taxon>Eukaryota</taxon>
        <taxon>Metazoa</taxon>
        <taxon>Spiralia</taxon>
        <taxon>Lophotrochozoa</taxon>
        <taxon>Platyhelminthes</taxon>
        <taxon>Cestoda</taxon>
        <taxon>Eucestoda</taxon>
        <taxon>Cyclophyllidea</taxon>
        <taxon>Taeniidae</taxon>
        <taxon>Taenia</taxon>
    </lineage>
</organism>
<feature type="transmembrane region" description="Helical" evidence="10">
    <location>
        <begin position="268"/>
        <end position="288"/>
    </location>
</feature>
<keyword evidence="7" id="KW-0675">Receptor</keyword>